<dbReference type="AlphaFoldDB" id="A0A445HC64"/>
<evidence type="ECO:0000313" key="2">
    <source>
        <dbReference type="Proteomes" id="UP000289340"/>
    </source>
</evidence>
<dbReference type="EMBL" id="QZWG01000013">
    <property type="protein sequence ID" value="RZB71235.1"/>
    <property type="molecule type" value="Genomic_DNA"/>
</dbReference>
<accession>A0A445HC64</accession>
<name>A0A445HC64_GLYSO</name>
<keyword evidence="2" id="KW-1185">Reference proteome</keyword>
<comment type="caution">
    <text evidence="1">The sequence shown here is derived from an EMBL/GenBank/DDBJ whole genome shotgun (WGS) entry which is preliminary data.</text>
</comment>
<evidence type="ECO:0000313" key="1">
    <source>
        <dbReference type="EMBL" id="RZB71235.1"/>
    </source>
</evidence>
<sequence>MFGREHTIQRLKTTTQVISKTLLSYFNNVDKDLASIAGYSSHIDQLLLSSNGLNDVEENEENLNTRSKNNEKNNSCYEACIDELHLSCQGYIYIYMLWWNEYKVMKGTSYDSELASFMKDVRNYEQYAIGDYDFF</sequence>
<gene>
    <name evidence="1" type="ORF">D0Y65_035954</name>
</gene>
<reference evidence="1 2" key="1">
    <citation type="submission" date="2018-09" db="EMBL/GenBank/DDBJ databases">
        <title>A high-quality reference genome of wild soybean provides a powerful tool to mine soybean genomes.</title>
        <authorList>
            <person name="Xie M."/>
            <person name="Chung C.Y.L."/>
            <person name="Li M.-W."/>
            <person name="Wong F.-L."/>
            <person name="Chan T.-F."/>
            <person name="Lam H.-M."/>
        </authorList>
    </citation>
    <scope>NUCLEOTIDE SEQUENCE [LARGE SCALE GENOMIC DNA]</scope>
    <source>
        <strain evidence="2">cv. W05</strain>
        <tissue evidence="1">Hypocotyl of etiolated seedlings</tissue>
    </source>
</reference>
<organism evidence="1 2">
    <name type="scientific">Glycine soja</name>
    <name type="common">Wild soybean</name>
    <dbReference type="NCBI Taxonomy" id="3848"/>
    <lineage>
        <taxon>Eukaryota</taxon>
        <taxon>Viridiplantae</taxon>
        <taxon>Streptophyta</taxon>
        <taxon>Embryophyta</taxon>
        <taxon>Tracheophyta</taxon>
        <taxon>Spermatophyta</taxon>
        <taxon>Magnoliopsida</taxon>
        <taxon>eudicotyledons</taxon>
        <taxon>Gunneridae</taxon>
        <taxon>Pentapetalae</taxon>
        <taxon>rosids</taxon>
        <taxon>fabids</taxon>
        <taxon>Fabales</taxon>
        <taxon>Fabaceae</taxon>
        <taxon>Papilionoideae</taxon>
        <taxon>50 kb inversion clade</taxon>
        <taxon>NPAAA clade</taxon>
        <taxon>indigoferoid/millettioid clade</taxon>
        <taxon>Phaseoleae</taxon>
        <taxon>Glycine</taxon>
        <taxon>Glycine subgen. Soja</taxon>
    </lineage>
</organism>
<proteinExistence type="predicted"/>
<protein>
    <submittedName>
        <fullName evidence="1">Uncharacterized protein</fullName>
    </submittedName>
</protein>
<dbReference type="Proteomes" id="UP000289340">
    <property type="component" value="Chromosome 13"/>
</dbReference>